<dbReference type="PANTHER" id="PTHR42663:SF6">
    <property type="entry name" value="HYDROLASE C777.06C-RELATED"/>
    <property type="match status" value="1"/>
</dbReference>
<dbReference type="Pfam" id="PF12706">
    <property type="entry name" value="Lactamase_B_2"/>
    <property type="match status" value="1"/>
</dbReference>
<feature type="domain" description="Metallo-beta-lactamase" evidence="1">
    <location>
        <begin position="34"/>
        <end position="219"/>
    </location>
</feature>
<dbReference type="InterPro" id="IPR036866">
    <property type="entry name" value="RibonucZ/Hydroxyglut_hydro"/>
</dbReference>
<dbReference type="SUPFAM" id="SSF56281">
    <property type="entry name" value="Metallo-hydrolase/oxidoreductase"/>
    <property type="match status" value="1"/>
</dbReference>
<comment type="caution">
    <text evidence="2">The sequence shown here is derived from an EMBL/GenBank/DDBJ whole genome shotgun (WGS) entry which is preliminary data.</text>
</comment>
<gene>
    <name evidence="2" type="ORF">GXY80_02215</name>
</gene>
<dbReference type="EMBL" id="JAAYEE010000036">
    <property type="protein sequence ID" value="NLW34284.1"/>
    <property type="molecule type" value="Genomic_DNA"/>
</dbReference>
<dbReference type="CDD" id="cd07741">
    <property type="entry name" value="metallo-hydrolase-like_MBL-fold"/>
    <property type="match status" value="1"/>
</dbReference>
<sequence length="254" mass="28988">MEGFVKFFGTGGARFVVATQIRSTGGLLIHYKNTNLYIDPGPGALVRVHSARERFNLGHLDGIVLTHKHLDHSNDVNIMIEAMTEGGFKKRGTLFCPEDAVCDDPVVRKYAMQYLDKTEIVKEGQTYTIKDITFTVPVRHIHPVETYGLVFHLNKTIGLIADTRYFEQLPEFYRCDYLIANVLRKKPIEQHDTVAHLSIEDFARIITEVKPKVAIMTHFGLSMIREKPYLLAERLKEETGIEIVAAYDGMKWTF</sequence>
<dbReference type="InterPro" id="IPR001279">
    <property type="entry name" value="Metallo-B-lactamas"/>
</dbReference>
<reference evidence="2" key="2">
    <citation type="submission" date="2020-01" db="EMBL/GenBank/DDBJ databases">
        <authorList>
            <person name="Campanaro S."/>
        </authorList>
    </citation>
    <scope>NUCLEOTIDE SEQUENCE</scope>
    <source>
        <strain evidence="2">AS06rmzACSIP_7</strain>
    </source>
</reference>
<dbReference type="Gene3D" id="3.60.15.10">
    <property type="entry name" value="Ribonuclease Z/Hydroxyacylglutathione hydrolase-like"/>
    <property type="match status" value="1"/>
</dbReference>
<name>A0A971M2W4_9BACT</name>
<dbReference type="PANTHER" id="PTHR42663">
    <property type="entry name" value="HYDROLASE C777.06C-RELATED-RELATED"/>
    <property type="match status" value="1"/>
</dbReference>
<accession>A0A971M2W4</accession>
<proteinExistence type="predicted"/>
<dbReference type="Proteomes" id="UP000777265">
    <property type="component" value="Unassembled WGS sequence"/>
</dbReference>
<protein>
    <submittedName>
        <fullName evidence="2">MBL fold metallo-hydrolase</fullName>
    </submittedName>
</protein>
<evidence type="ECO:0000259" key="1">
    <source>
        <dbReference type="Pfam" id="PF12706"/>
    </source>
</evidence>
<dbReference type="AlphaFoldDB" id="A0A971M2W4"/>
<evidence type="ECO:0000313" key="2">
    <source>
        <dbReference type="EMBL" id="NLW34284.1"/>
    </source>
</evidence>
<reference evidence="2" key="1">
    <citation type="journal article" date="2020" name="Biotechnol. Biofuels">
        <title>New insights from the biogas microbiome by comprehensive genome-resolved metagenomics of nearly 1600 species originating from multiple anaerobic digesters.</title>
        <authorList>
            <person name="Campanaro S."/>
            <person name="Treu L."/>
            <person name="Rodriguez-R L.M."/>
            <person name="Kovalovszki A."/>
            <person name="Ziels R.M."/>
            <person name="Maus I."/>
            <person name="Zhu X."/>
            <person name="Kougias P.G."/>
            <person name="Basile A."/>
            <person name="Luo G."/>
            <person name="Schluter A."/>
            <person name="Konstantinidis K.T."/>
            <person name="Angelidaki I."/>
        </authorList>
    </citation>
    <scope>NUCLEOTIDE SEQUENCE</scope>
    <source>
        <strain evidence="2">AS06rmzACSIP_7</strain>
    </source>
</reference>
<evidence type="ECO:0000313" key="3">
    <source>
        <dbReference type="Proteomes" id="UP000777265"/>
    </source>
</evidence>
<organism evidence="2 3">
    <name type="scientific">Syntrophorhabdus aromaticivorans</name>
    <dbReference type="NCBI Taxonomy" id="328301"/>
    <lineage>
        <taxon>Bacteria</taxon>
        <taxon>Pseudomonadati</taxon>
        <taxon>Thermodesulfobacteriota</taxon>
        <taxon>Syntrophorhabdia</taxon>
        <taxon>Syntrophorhabdales</taxon>
        <taxon>Syntrophorhabdaceae</taxon>
        <taxon>Syntrophorhabdus</taxon>
    </lineage>
</organism>